<dbReference type="InterPro" id="IPR001471">
    <property type="entry name" value="AP2/ERF_dom"/>
</dbReference>
<keyword evidence="5" id="KW-0539">Nucleus</keyword>
<dbReference type="Gene3D" id="3.30.730.10">
    <property type="entry name" value="AP2/ERF domain"/>
    <property type="match status" value="1"/>
</dbReference>
<evidence type="ECO:0000256" key="3">
    <source>
        <dbReference type="ARBA" id="ARBA00023125"/>
    </source>
</evidence>
<proteinExistence type="predicted"/>
<comment type="caution">
    <text evidence="7">The sequence shown here is derived from an EMBL/GenBank/DDBJ whole genome shotgun (WGS) entry which is preliminary data.</text>
</comment>
<dbReference type="AlphaFoldDB" id="A0A843X3J1"/>
<evidence type="ECO:0000256" key="2">
    <source>
        <dbReference type="ARBA" id="ARBA00023015"/>
    </source>
</evidence>
<protein>
    <recommendedName>
        <fullName evidence="6">AP2/ERF domain-containing protein</fullName>
    </recommendedName>
</protein>
<name>A0A843X3J1_COLES</name>
<dbReference type="InterPro" id="IPR036955">
    <property type="entry name" value="AP2/ERF_dom_sf"/>
</dbReference>
<evidence type="ECO:0000256" key="1">
    <source>
        <dbReference type="ARBA" id="ARBA00004123"/>
    </source>
</evidence>
<keyword evidence="8" id="KW-1185">Reference proteome</keyword>
<evidence type="ECO:0000256" key="4">
    <source>
        <dbReference type="ARBA" id="ARBA00023163"/>
    </source>
</evidence>
<reference evidence="7" key="1">
    <citation type="submission" date="2017-07" db="EMBL/GenBank/DDBJ databases">
        <title>Taro Niue Genome Assembly and Annotation.</title>
        <authorList>
            <person name="Atibalentja N."/>
            <person name="Keating K."/>
            <person name="Fields C.J."/>
        </authorList>
    </citation>
    <scope>NUCLEOTIDE SEQUENCE</scope>
    <source>
        <strain evidence="7">Niue_2</strain>
        <tissue evidence="7">Leaf</tissue>
    </source>
</reference>
<dbReference type="GO" id="GO:0005634">
    <property type="term" value="C:nucleus"/>
    <property type="evidence" value="ECO:0007669"/>
    <property type="project" value="UniProtKB-SubCell"/>
</dbReference>
<sequence>MRSRPRACLARWTRSPSAGNRDASLPSAGRFLCRRCARSTPSAYGQGVVPRTMSLPGELPLNEDDSHDMVLFEVLNEAAMSSFCCDGSAGGPGEAAVARKLEKPRARRRYRGVRRRPWGKFAAEIRDPARRGARVWLGTFVTAEEAAAAYDRAALRMRGARALLNFPPGKAGTGGADGDGEVVSSGAAAGAELGDLGGVGCADELLRVAE</sequence>
<accession>A0A843X3J1</accession>
<dbReference type="PANTHER" id="PTHR31190:SF374">
    <property type="entry name" value="AP2_ERF DOMAIN-CONTAINING PROTEIN"/>
    <property type="match status" value="1"/>
</dbReference>
<evidence type="ECO:0000313" key="7">
    <source>
        <dbReference type="EMBL" id="MQM10160.1"/>
    </source>
</evidence>
<gene>
    <name evidence="7" type="ORF">Taro_043055</name>
</gene>
<dbReference type="Proteomes" id="UP000652761">
    <property type="component" value="Unassembled WGS sequence"/>
</dbReference>
<evidence type="ECO:0000256" key="5">
    <source>
        <dbReference type="ARBA" id="ARBA00023242"/>
    </source>
</evidence>
<organism evidence="7 8">
    <name type="scientific">Colocasia esculenta</name>
    <name type="common">Wild taro</name>
    <name type="synonym">Arum esculentum</name>
    <dbReference type="NCBI Taxonomy" id="4460"/>
    <lineage>
        <taxon>Eukaryota</taxon>
        <taxon>Viridiplantae</taxon>
        <taxon>Streptophyta</taxon>
        <taxon>Embryophyta</taxon>
        <taxon>Tracheophyta</taxon>
        <taxon>Spermatophyta</taxon>
        <taxon>Magnoliopsida</taxon>
        <taxon>Liliopsida</taxon>
        <taxon>Araceae</taxon>
        <taxon>Aroideae</taxon>
        <taxon>Colocasieae</taxon>
        <taxon>Colocasia</taxon>
    </lineage>
</organism>
<dbReference type="FunFam" id="3.30.730.10:FF:000001">
    <property type="entry name" value="Ethylene-responsive transcription factor 2"/>
    <property type="match status" value="1"/>
</dbReference>
<dbReference type="PROSITE" id="PS51032">
    <property type="entry name" value="AP2_ERF"/>
    <property type="match status" value="1"/>
</dbReference>
<dbReference type="GO" id="GO:0009873">
    <property type="term" value="P:ethylene-activated signaling pathway"/>
    <property type="evidence" value="ECO:0007669"/>
    <property type="project" value="InterPro"/>
</dbReference>
<keyword evidence="3" id="KW-0238">DNA-binding</keyword>
<dbReference type="Pfam" id="PF00847">
    <property type="entry name" value="AP2"/>
    <property type="match status" value="1"/>
</dbReference>
<dbReference type="SMART" id="SM00380">
    <property type="entry name" value="AP2"/>
    <property type="match status" value="1"/>
</dbReference>
<dbReference type="InterPro" id="IPR044808">
    <property type="entry name" value="ERF_plant"/>
</dbReference>
<dbReference type="EMBL" id="NMUH01004596">
    <property type="protein sequence ID" value="MQM10160.1"/>
    <property type="molecule type" value="Genomic_DNA"/>
</dbReference>
<dbReference type="PRINTS" id="PR00367">
    <property type="entry name" value="ETHRSPELEMNT"/>
</dbReference>
<keyword evidence="4" id="KW-0804">Transcription</keyword>
<dbReference type="InterPro" id="IPR016177">
    <property type="entry name" value="DNA-bd_dom_sf"/>
</dbReference>
<feature type="domain" description="AP2/ERF" evidence="6">
    <location>
        <begin position="109"/>
        <end position="167"/>
    </location>
</feature>
<evidence type="ECO:0000259" key="6">
    <source>
        <dbReference type="PROSITE" id="PS51032"/>
    </source>
</evidence>
<comment type="subcellular location">
    <subcellularLocation>
        <location evidence="1">Nucleus</location>
    </subcellularLocation>
</comment>
<dbReference type="SUPFAM" id="SSF54171">
    <property type="entry name" value="DNA-binding domain"/>
    <property type="match status" value="1"/>
</dbReference>
<dbReference type="GO" id="GO:0003677">
    <property type="term" value="F:DNA binding"/>
    <property type="evidence" value="ECO:0007669"/>
    <property type="project" value="UniProtKB-KW"/>
</dbReference>
<dbReference type="PANTHER" id="PTHR31190">
    <property type="entry name" value="DNA-BINDING DOMAIN"/>
    <property type="match status" value="1"/>
</dbReference>
<keyword evidence="2" id="KW-0805">Transcription regulation</keyword>
<evidence type="ECO:0000313" key="8">
    <source>
        <dbReference type="Proteomes" id="UP000652761"/>
    </source>
</evidence>
<dbReference type="GO" id="GO:0003700">
    <property type="term" value="F:DNA-binding transcription factor activity"/>
    <property type="evidence" value="ECO:0007669"/>
    <property type="project" value="InterPro"/>
</dbReference>